<evidence type="ECO:0000256" key="1">
    <source>
        <dbReference type="ARBA" id="ARBA00005964"/>
    </source>
</evidence>
<dbReference type="GO" id="GO:0016787">
    <property type="term" value="F:hydrolase activity"/>
    <property type="evidence" value="ECO:0007669"/>
    <property type="project" value="UniProtKB-KW"/>
</dbReference>
<feature type="compositionally biased region" description="Low complexity" evidence="4">
    <location>
        <begin position="583"/>
        <end position="594"/>
    </location>
</feature>
<sequence>METTRPYLKSLAHRGTIQGATISTQYLSQDLCHYFGGVRYGVAPSQRWRRASPIPASFTYGSKDAPGRCDKGAGLCPQPGFLNLSPENPDAWDEDCFQCNVWIPLGEPPAEGWPVFVYIHGGWLQFGTPNSFNAAALIGEAGLNAVVVMPAYRVNLFGFLYSAELEQDAASVGETVGNHGFWDQRLALEWIKRNIDLFGGNPNNITISGYSAGANSVFHQLAYDLRQPDEEAIVRQACIWSNSPAVQPKHPAETQDQFNQLLTALDIPLSLPASEKMALLRLLPAKKLLDTVKTIEVHQFRPTTDGGFISPSLFQSLDNGDFARKILSRNVRIIIGECADERFLYSTWFPPQNNTLAALRTRLIADYPEHIVDGIIAHYYPSGQLPRDCKDWVDDAWGRIYADMQVHQMQRGLAYALSHNSSGVDASRQVYRYRIEWRAKCMDAVMPVEWGVTHSSDYPVWFFGNGKPLQTEEKNIIKQSFIGPLCRFVQGAGDFGWGTSGVRQVRTLQGNGRVAIREDMAWTEGNQTRFIMTDDTRRHWHGVSGDRHEHHNVWMNGGAKGPSARAPWAMPVGTEATVRRDSNTSNTSNAENASPALPTLSERRRSSSGSAAGGLFANLHSQKRDNTDAEHNARRASWNEQAAKGGMFSKWWDGYTRGSGSK</sequence>
<dbReference type="Gene3D" id="3.40.50.1820">
    <property type="entry name" value="alpha/beta hydrolase"/>
    <property type="match status" value="1"/>
</dbReference>
<feature type="region of interest" description="Disordered" evidence="4">
    <location>
        <begin position="577"/>
        <end position="643"/>
    </location>
</feature>
<evidence type="ECO:0000256" key="4">
    <source>
        <dbReference type="SAM" id="MobiDB-lite"/>
    </source>
</evidence>
<comment type="caution">
    <text evidence="6">The sequence shown here is derived from an EMBL/GenBank/DDBJ whole genome shotgun (WGS) entry which is preliminary data.</text>
</comment>
<keyword evidence="7" id="KW-1185">Reference proteome</keyword>
<feature type="domain" description="Carboxylesterase type B" evidence="5">
    <location>
        <begin position="13"/>
        <end position="489"/>
    </location>
</feature>
<dbReference type="SUPFAM" id="SSF53474">
    <property type="entry name" value="alpha/beta-Hydrolases"/>
    <property type="match status" value="1"/>
</dbReference>
<dbReference type="Proteomes" id="UP001153618">
    <property type="component" value="Unassembled WGS sequence"/>
</dbReference>
<evidence type="ECO:0000313" key="6">
    <source>
        <dbReference type="EMBL" id="CAG8287173.1"/>
    </source>
</evidence>
<dbReference type="EMBL" id="CAJVOS010000093">
    <property type="protein sequence ID" value="CAG8287173.1"/>
    <property type="molecule type" value="Genomic_DNA"/>
</dbReference>
<dbReference type="InterPro" id="IPR002018">
    <property type="entry name" value="CarbesteraseB"/>
</dbReference>
<gene>
    <name evidence="6" type="ORF">POLS_LOCUS9605</name>
</gene>
<protein>
    <recommendedName>
        <fullName evidence="3">Carboxylic ester hydrolase</fullName>
        <ecNumber evidence="3">3.1.1.-</ecNumber>
    </recommendedName>
</protein>
<evidence type="ECO:0000256" key="3">
    <source>
        <dbReference type="RuleBase" id="RU361235"/>
    </source>
</evidence>
<dbReference type="PROSITE" id="PS00122">
    <property type="entry name" value="CARBOXYLESTERASE_B_1"/>
    <property type="match status" value="1"/>
</dbReference>
<comment type="similarity">
    <text evidence="1 3">Belongs to the type-B carboxylesterase/lipase family.</text>
</comment>
<evidence type="ECO:0000256" key="2">
    <source>
        <dbReference type="ARBA" id="ARBA00022801"/>
    </source>
</evidence>
<keyword evidence="2 3" id="KW-0378">Hydrolase</keyword>
<evidence type="ECO:0000313" key="7">
    <source>
        <dbReference type="Proteomes" id="UP001153618"/>
    </source>
</evidence>
<dbReference type="InterPro" id="IPR019826">
    <property type="entry name" value="Carboxylesterase_B_AS"/>
</dbReference>
<dbReference type="PANTHER" id="PTHR43142">
    <property type="entry name" value="CARBOXYLIC ESTER HYDROLASE"/>
    <property type="match status" value="1"/>
</dbReference>
<reference evidence="6" key="1">
    <citation type="submission" date="2021-07" db="EMBL/GenBank/DDBJ databases">
        <authorList>
            <person name="Branca A.L. A."/>
        </authorList>
    </citation>
    <scope>NUCLEOTIDE SEQUENCE</scope>
</reference>
<dbReference type="GO" id="GO:0072330">
    <property type="term" value="P:monocarboxylic acid biosynthetic process"/>
    <property type="evidence" value="ECO:0007669"/>
    <property type="project" value="UniProtKB-ARBA"/>
</dbReference>
<organism evidence="6 7">
    <name type="scientific">Penicillium olsonii</name>
    <dbReference type="NCBI Taxonomy" id="99116"/>
    <lineage>
        <taxon>Eukaryota</taxon>
        <taxon>Fungi</taxon>
        <taxon>Dikarya</taxon>
        <taxon>Ascomycota</taxon>
        <taxon>Pezizomycotina</taxon>
        <taxon>Eurotiomycetes</taxon>
        <taxon>Eurotiomycetidae</taxon>
        <taxon>Eurotiales</taxon>
        <taxon>Aspergillaceae</taxon>
        <taxon>Penicillium</taxon>
    </lineage>
</organism>
<dbReference type="PANTHER" id="PTHR43142:SF4">
    <property type="entry name" value="CARBOXYLIC ESTER HYDROLASE"/>
    <property type="match status" value="1"/>
</dbReference>
<dbReference type="GO" id="GO:0017000">
    <property type="term" value="P:antibiotic biosynthetic process"/>
    <property type="evidence" value="ECO:0007669"/>
    <property type="project" value="UniProtKB-ARBA"/>
</dbReference>
<dbReference type="EC" id="3.1.1.-" evidence="3"/>
<dbReference type="AlphaFoldDB" id="A0A9W4IEZ0"/>
<accession>A0A9W4IEZ0</accession>
<evidence type="ECO:0000259" key="5">
    <source>
        <dbReference type="Pfam" id="PF00135"/>
    </source>
</evidence>
<feature type="compositionally biased region" description="Basic and acidic residues" evidence="4">
    <location>
        <begin position="622"/>
        <end position="633"/>
    </location>
</feature>
<proteinExistence type="inferred from homology"/>
<dbReference type="InterPro" id="IPR029058">
    <property type="entry name" value="AB_hydrolase_fold"/>
</dbReference>
<name>A0A9W4IEZ0_PENOL</name>
<dbReference type="Pfam" id="PF00135">
    <property type="entry name" value="COesterase"/>
    <property type="match status" value="1"/>
</dbReference>
<dbReference type="OrthoDB" id="6846267at2759"/>